<keyword evidence="6 8" id="KW-0472">Membrane</keyword>
<protein>
    <submittedName>
        <fullName evidence="10">Carboxypeptidase-like regulatory domain-containing protein</fullName>
    </submittedName>
</protein>
<dbReference type="Proteomes" id="UP001597469">
    <property type="component" value="Unassembled WGS sequence"/>
</dbReference>
<organism evidence="10 11">
    <name type="scientific">Spirosoma soli</name>
    <dbReference type="NCBI Taxonomy" id="1770529"/>
    <lineage>
        <taxon>Bacteria</taxon>
        <taxon>Pseudomonadati</taxon>
        <taxon>Bacteroidota</taxon>
        <taxon>Cytophagia</taxon>
        <taxon>Cytophagales</taxon>
        <taxon>Cytophagaceae</taxon>
        <taxon>Spirosoma</taxon>
    </lineage>
</organism>
<keyword evidence="11" id="KW-1185">Reference proteome</keyword>
<dbReference type="Gene3D" id="3.55.50.30">
    <property type="match status" value="1"/>
</dbReference>
<evidence type="ECO:0000256" key="7">
    <source>
        <dbReference type="ARBA" id="ARBA00023237"/>
    </source>
</evidence>
<evidence type="ECO:0000256" key="4">
    <source>
        <dbReference type="ARBA" id="ARBA00022692"/>
    </source>
</evidence>
<reference evidence="11" key="1">
    <citation type="journal article" date="2019" name="Int. J. Syst. Evol. Microbiol.">
        <title>The Global Catalogue of Microorganisms (GCM) 10K type strain sequencing project: providing services to taxonomists for standard genome sequencing and annotation.</title>
        <authorList>
            <consortium name="The Broad Institute Genomics Platform"/>
            <consortium name="The Broad Institute Genome Sequencing Center for Infectious Disease"/>
            <person name="Wu L."/>
            <person name="Ma J."/>
        </authorList>
    </citation>
    <scope>NUCLEOTIDE SEQUENCE [LARGE SCALE GENOMIC DNA]</scope>
    <source>
        <strain evidence="11">KCTC 42805</strain>
    </source>
</reference>
<dbReference type="InterPro" id="IPR039426">
    <property type="entry name" value="TonB-dep_rcpt-like"/>
</dbReference>
<keyword evidence="5" id="KW-0732">Signal</keyword>
<comment type="subcellular location">
    <subcellularLocation>
        <location evidence="1">Cell outer membrane</location>
        <topology evidence="1">Multi-pass membrane protein</topology>
    </subcellularLocation>
</comment>
<dbReference type="PANTHER" id="PTHR30069">
    <property type="entry name" value="TONB-DEPENDENT OUTER MEMBRANE RECEPTOR"/>
    <property type="match status" value="1"/>
</dbReference>
<dbReference type="InterPro" id="IPR008969">
    <property type="entry name" value="CarboxyPept-like_regulatory"/>
</dbReference>
<accession>A0ABW5M4K3</accession>
<keyword evidence="4 8" id="KW-0812">Transmembrane</keyword>
<dbReference type="Gene3D" id="2.170.130.10">
    <property type="entry name" value="TonB-dependent receptor, plug domain"/>
    <property type="match status" value="1"/>
</dbReference>
<sequence>MQFIGSALTKRASFSTYLISYLLTVGVVAFGQTPMSLRDGLKKLNQMRGVYFLYDPQVIDGQTIRAPLNWKADTEPLLTQLLAGTNLSFRKVSDCYLIEPENERIRPGSPTPPPSRRFTINGFVKEHNSGERLVGATVFVAGKSGTMTNNYGFYALSLPESDNVELIISLVGYQRVYRRIRLDRDLTLNVELINNDLLDEVVLTSDATERAGSSPQTSQHTLPMPLVESAPMIAGEKDVLKTLQFIPGVQKETDGQVGLHVRGGGTDQNLLILDEAPVYNANHLFGFVSAFNVDALKSVRLQKGGFSARYGGRLSSVVDMNMREGNKESVHGEVGTGLIASRLLLEGPIIRNKASFLITARHTNFSSLLGGFVAGLATNYTGTNWKANFYDLNAKVNIELGRRDQLYLSGYFGRDFFGGGDSLDRNRRWENVIQWGNATSTLRWNHLFSERLFSNLSLIYSRYNFTTHTKYIPYDSSDPTVAQNTWRYFNNLTDYTVKYDLDYFPNLAHQVHAGLAVTQRSFRLNGYEVINSEALIHRAHHETTQSVETSVYAEDSWDISKRIKATIGGRATLYRIQDQSYTRVEPRVSMAAKLNETTALRASYAHMNQFVHQLTNTGEGLPTDLWVPATPQVKPQQSRQAVLGLVHDLTPKWQLTIEAYQKWMRHIVGYHPYADFIDVTNAKGAEGIRWEQNVTSGHGHASGVEVMIQRKTGRLSGWIAYTWAITRQVFEELNNGQPFYPSFDRRHTLSWVGAYEFTPTLKLSASWSYSSGNPQSLPVSGVPSFGHLGLGKTGPPATSGESLFGSEGPLVQVRDSYNKFRAEPTHRLDLSLQKTFVARRLSHTLEATVVNAYGRRNPFYYDLHLDASNQLVLKRVSLFTFIPSISYTLRF</sequence>
<feature type="domain" description="TonB-dependent receptor plug" evidence="9">
    <location>
        <begin position="237"/>
        <end position="313"/>
    </location>
</feature>
<dbReference type="SUPFAM" id="SSF56935">
    <property type="entry name" value="Porins"/>
    <property type="match status" value="1"/>
</dbReference>
<gene>
    <name evidence="10" type="ORF">ACFSUS_10790</name>
</gene>
<name>A0ABW5M4K3_9BACT</name>
<evidence type="ECO:0000256" key="3">
    <source>
        <dbReference type="ARBA" id="ARBA00022452"/>
    </source>
</evidence>
<evidence type="ECO:0000256" key="8">
    <source>
        <dbReference type="SAM" id="Phobius"/>
    </source>
</evidence>
<dbReference type="InterPro" id="IPR037066">
    <property type="entry name" value="Plug_dom_sf"/>
</dbReference>
<dbReference type="SUPFAM" id="SSF49464">
    <property type="entry name" value="Carboxypeptidase regulatory domain-like"/>
    <property type="match status" value="1"/>
</dbReference>
<evidence type="ECO:0000256" key="5">
    <source>
        <dbReference type="ARBA" id="ARBA00022729"/>
    </source>
</evidence>
<comment type="caution">
    <text evidence="10">The sequence shown here is derived from an EMBL/GenBank/DDBJ whole genome shotgun (WGS) entry which is preliminary data.</text>
</comment>
<dbReference type="RefSeq" id="WP_381522374.1">
    <property type="nucleotide sequence ID" value="NZ_JBHULN010000005.1"/>
</dbReference>
<dbReference type="Gene3D" id="2.40.170.20">
    <property type="entry name" value="TonB-dependent receptor, beta-barrel domain"/>
    <property type="match status" value="1"/>
</dbReference>
<evidence type="ECO:0000256" key="2">
    <source>
        <dbReference type="ARBA" id="ARBA00022448"/>
    </source>
</evidence>
<dbReference type="InterPro" id="IPR036942">
    <property type="entry name" value="Beta-barrel_TonB_sf"/>
</dbReference>
<keyword evidence="7" id="KW-0998">Cell outer membrane</keyword>
<dbReference type="EMBL" id="JBHULN010000005">
    <property type="protein sequence ID" value="MFD2571123.1"/>
    <property type="molecule type" value="Genomic_DNA"/>
</dbReference>
<dbReference type="Pfam" id="PF13715">
    <property type="entry name" value="CarbopepD_reg_2"/>
    <property type="match status" value="1"/>
</dbReference>
<dbReference type="Pfam" id="PF07715">
    <property type="entry name" value="Plug"/>
    <property type="match status" value="1"/>
</dbReference>
<evidence type="ECO:0000313" key="11">
    <source>
        <dbReference type="Proteomes" id="UP001597469"/>
    </source>
</evidence>
<feature type="transmembrane region" description="Helical" evidence="8">
    <location>
        <begin position="12"/>
        <end position="31"/>
    </location>
</feature>
<evidence type="ECO:0000259" key="9">
    <source>
        <dbReference type="Pfam" id="PF07715"/>
    </source>
</evidence>
<dbReference type="InterPro" id="IPR012910">
    <property type="entry name" value="Plug_dom"/>
</dbReference>
<dbReference type="Gene3D" id="2.60.40.1120">
    <property type="entry name" value="Carboxypeptidase-like, regulatory domain"/>
    <property type="match status" value="1"/>
</dbReference>
<keyword evidence="2" id="KW-0813">Transport</keyword>
<dbReference type="PANTHER" id="PTHR30069:SF29">
    <property type="entry name" value="HEMOGLOBIN AND HEMOGLOBIN-HAPTOGLOBIN-BINDING PROTEIN 1-RELATED"/>
    <property type="match status" value="1"/>
</dbReference>
<keyword evidence="8" id="KW-1133">Transmembrane helix</keyword>
<evidence type="ECO:0000313" key="10">
    <source>
        <dbReference type="EMBL" id="MFD2571123.1"/>
    </source>
</evidence>
<evidence type="ECO:0000256" key="1">
    <source>
        <dbReference type="ARBA" id="ARBA00004571"/>
    </source>
</evidence>
<proteinExistence type="predicted"/>
<keyword evidence="3" id="KW-1134">Transmembrane beta strand</keyword>
<evidence type="ECO:0000256" key="6">
    <source>
        <dbReference type="ARBA" id="ARBA00023136"/>
    </source>
</evidence>